<dbReference type="InterPro" id="IPR049973">
    <property type="entry name" value="STY0301-like"/>
</dbReference>
<dbReference type="Proteomes" id="UP000017834">
    <property type="component" value="Unassembled WGS sequence"/>
</dbReference>
<keyword evidence="3" id="KW-1185">Reference proteome</keyword>
<comment type="caution">
    <text evidence="2">The sequence shown here is derived from an EMBL/GenBank/DDBJ whole genome shotgun (WGS) entry which is preliminary data.</text>
</comment>
<dbReference type="NCBIfam" id="NF042415">
    <property type="entry name" value="STY0301_fam"/>
    <property type="match status" value="1"/>
</dbReference>
<evidence type="ECO:0000313" key="2">
    <source>
        <dbReference type="EMBL" id="ESS57103.1"/>
    </source>
</evidence>
<evidence type="ECO:0000313" key="3">
    <source>
        <dbReference type="Proteomes" id="UP000017834"/>
    </source>
</evidence>
<feature type="chain" id="PRO_5046454233" evidence="1">
    <location>
        <begin position="23"/>
        <end position="121"/>
    </location>
</feature>
<organism evidence="2 3">
    <name type="scientific">Enterobacter cloacae S611</name>
    <dbReference type="NCBI Taxonomy" id="1399146"/>
    <lineage>
        <taxon>Bacteria</taxon>
        <taxon>Pseudomonadati</taxon>
        <taxon>Pseudomonadota</taxon>
        <taxon>Gammaproteobacteria</taxon>
        <taxon>Enterobacterales</taxon>
        <taxon>Enterobacteriaceae</taxon>
        <taxon>Enterobacter</taxon>
        <taxon>Enterobacter cloacae complex</taxon>
    </lineage>
</organism>
<dbReference type="EMBL" id="AXOM01000049">
    <property type="protein sequence ID" value="ESS57103.1"/>
    <property type="molecule type" value="Genomic_DNA"/>
</dbReference>
<proteinExistence type="predicted"/>
<reference evidence="2 3" key="1">
    <citation type="journal article" date="2014" name="Genome Announc.">
        <title>Draft Genome Sequence of Enterobacter cloacae Strain S611.</title>
        <authorList>
            <person name="Wang D."/>
            <person name="Han C.S."/>
            <person name="Dichosa A.E."/>
            <person name="Gleasner C.D."/>
            <person name="Johnson S.L."/>
            <person name="Daligault H.E."/>
            <person name="Davenport K.W."/>
            <person name="Li P.E."/>
            <person name="Pierson E.A."/>
            <person name="Pierson L.S.III."/>
        </authorList>
    </citation>
    <scope>NUCLEOTIDE SEQUENCE [LARGE SCALE GENOMIC DNA]</scope>
    <source>
        <strain evidence="2 3">S611</strain>
    </source>
</reference>
<sequence>MLWSKTLLLSAGLFLSASGVHATSTICPSYPTAQDKTHALSDASLFVGPPKELVELMPDSDQETVWTLPDYQDEAKEHKTSLYFICHYKNTKQTVELIVAATAQKCSVGYDKHSKVIAKCE</sequence>
<name>A0ABP2ZPK5_ENTCL</name>
<evidence type="ECO:0000256" key="1">
    <source>
        <dbReference type="SAM" id="SignalP"/>
    </source>
</evidence>
<keyword evidence="1" id="KW-0732">Signal</keyword>
<gene>
    <name evidence="2" type="ORF">EDP2_3369</name>
</gene>
<feature type="signal peptide" evidence="1">
    <location>
        <begin position="1"/>
        <end position="22"/>
    </location>
</feature>
<accession>A0ABP2ZPK5</accession>
<protein>
    <submittedName>
        <fullName evidence="2">Uncharacterized protein</fullName>
    </submittedName>
</protein>